<organism evidence="3 4">
    <name type="scientific">Penicilliopsis zonata CBS 506.65</name>
    <dbReference type="NCBI Taxonomy" id="1073090"/>
    <lineage>
        <taxon>Eukaryota</taxon>
        <taxon>Fungi</taxon>
        <taxon>Dikarya</taxon>
        <taxon>Ascomycota</taxon>
        <taxon>Pezizomycotina</taxon>
        <taxon>Eurotiomycetes</taxon>
        <taxon>Eurotiomycetidae</taxon>
        <taxon>Eurotiales</taxon>
        <taxon>Aspergillaceae</taxon>
        <taxon>Penicilliopsis</taxon>
    </lineage>
</organism>
<dbReference type="Gene3D" id="3.40.50.300">
    <property type="entry name" value="P-loop containing nucleotide triphosphate hydrolases"/>
    <property type="match status" value="1"/>
</dbReference>
<dbReference type="InterPro" id="IPR011990">
    <property type="entry name" value="TPR-like_helical_dom_sf"/>
</dbReference>
<name>A0A1L9S5W6_9EURO</name>
<feature type="coiled-coil region" evidence="1">
    <location>
        <begin position="1297"/>
        <end position="1324"/>
    </location>
</feature>
<reference evidence="4" key="1">
    <citation type="journal article" date="2017" name="Genome Biol.">
        <title>Comparative genomics reveals high biological diversity and specific adaptations in the industrially and medically important fungal genus Aspergillus.</title>
        <authorList>
            <person name="de Vries R.P."/>
            <person name="Riley R."/>
            <person name="Wiebenga A."/>
            <person name="Aguilar-Osorio G."/>
            <person name="Amillis S."/>
            <person name="Uchima C.A."/>
            <person name="Anderluh G."/>
            <person name="Asadollahi M."/>
            <person name="Askin M."/>
            <person name="Barry K."/>
            <person name="Battaglia E."/>
            <person name="Bayram O."/>
            <person name="Benocci T."/>
            <person name="Braus-Stromeyer S.A."/>
            <person name="Caldana C."/>
            <person name="Canovas D."/>
            <person name="Cerqueira G.C."/>
            <person name="Chen F."/>
            <person name="Chen W."/>
            <person name="Choi C."/>
            <person name="Clum A."/>
            <person name="Dos Santos R.A."/>
            <person name="Damasio A.R."/>
            <person name="Diallinas G."/>
            <person name="Emri T."/>
            <person name="Fekete E."/>
            <person name="Flipphi M."/>
            <person name="Freyberg S."/>
            <person name="Gallo A."/>
            <person name="Gournas C."/>
            <person name="Habgood R."/>
            <person name="Hainaut M."/>
            <person name="Harispe M.L."/>
            <person name="Henrissat B."/>
            <person name="Hilden K.S."/>
            <person name="Hope R."/>
            <person name="Hossain A."/>
            <person name="Karabika E."/>
            <person name="Karaffa L."/>
            <person name="Karanyi Z."/>
            <person name="Krasevec N."/>
            <person name="Kuo A."/>
            <person name="Kusch H."/>
            <person name="LaButti K."/>
            <person name="Lagendijk E.L."/>
            <person name="Lapidus A."/>
            <person name="Levasseur A."/>
            <person name="Lindquist E."/>
            <person name="Lipzen A."/>
            <person name="Logrieco A.F."/>
            <person name="MacCabe A."/>
            <person name="Maekelae M.R."/>
            <person name="Malavazi I."/>
            <person name="Melin P."/>
            <person name="Meyer V."/>
            <person name="Mielnichuk N."/>
            <person name="Miskei M."/>
            <person name="Molnar A.P."/>
            <person name="Mule G."/>
            <person name="Ngan C.Y."/>
            <person name="Orejas M."/>
            <person name="Orosz E."/>
            <person name="Ouedraogo J.P."/>
            <person name="Overkamp K.M."/>
            <person name="Park H.-S."/>
            <person name="Perrone G."/>
            <person name="Piumi F."/>
            <person name="Punt P.J."/>
            <person name="Ram A.F."/>
            <person name="Ramon A."/>
            <person name="Rauscher S."/>
            <person name="Record E."/>
            <person name="Riano-Pachon D.M."/>
            <person name="Robert V."/>
            <person name="Roehrig J."/>
            <person name="Ruller R."/>
            <person name="Salamov A."/>
            <person name="Salih N.S."/>
            <person name="Samson R.A."/>
            <person name="Sandor E."/>
            <person name="Sanguinetti M."/>
            <person name="Schuetze T."/>
            <person name="Sepcic K."/>
            <person name="Shelest E."/>
            <person name="Sherlock G."/>
            <person name="Sophianopoulou V."/>
            <person name="Squina F.M."/>
            <person name="Sun H."/>
            <person name="Susca A."/>
            <person name="Todd R.B."/>
            <person name="Tsang A."/>
            <person name="Unkles S.E."/>
            <person name="van de Wiele N."/>
            <person name="van Rossen-Uffink D."/>
            <person name="Oliveira J.V."/>
            <person name="Vesth T.C."/>
            <person name="Visser J."/>
            <person name="Yu J.-H."/>
            <person name="Zhou M."/>
            <person name="Andersen M.R."/>
            <person name="Archer D.B."/>
            <person name="Baker S.E."/>
            <person name="Benoit I."/>
            <person name="Brakhage A.A."/>
            <person name="Braus G.H."/>
            <person name="Fischer R."/>
            <person name="Frisvad J.C."/>
            <person name="Goldman G.H."/>
            <person name="Houbraken J."/>
            <person name="Oakley B."/>
            <person name="Pocsi I."/>
            <person name="Scazzocchio C."/>
            <person name="Seiboth B."/>
            <person name="vanKuyk P.A."/>
            <person name="Wortman J."/>
            <person name="Dyer P.S."/>
            <person name="Grigoriev I.V."/>
        </authorList>
    </citation>
    <scope>NUCLEOTIDE SEQUENCE [LARGE SCALE GENOMIC DNA]</scope>
    <source>
        <strain evidence="4">CBS 506.65</strain>
    </source>
</reference>
<gene>
    <name evidence="3" type="ORF">ASPZODRAFT_20323</name>
</gene>
<dbReference type="Proteomes" id="UP000184188">
    <property type="component" value="Unassembled WGS sequence"/>
</dbReference>
<dbReference type="STRING" id="1073090.A0A1L9S5W6"/>
<feature type="region of interest" description="Disordered" evidence="2">
    <location>
        <begin position="1355"/>
        <end position="1382"/>
    </location>
</feature>
<keyword evidence="4" id="KW-1185">Reference proteome</keyword>
<dbReference type="Gene3D" id="1.25.40.10">
    <property type="entry name" value="Tetratricopeptide repeat domain"/>
    <property type="match status" value="1"/>
</dbReference>
<dbReference type="PANTHER" id="PTHR35391">
    <property type="entry name" value="C2H2-TYPE DOMAIN-CONTAINING PROTEIN-RELATED"/>
    <property type="match status" value="1"/>
</dbReference>
<dbReference type="SUPFAM" id="SSF48452">
    <property type="entry name" value="TPR-like"/>
    <property type="match status" value="1"/>
</dbReference>
<dbReference type="EMBL" id="KV878358">
    <property type="protein sequence ID" value="OJJ42552.1"/>
    <property type="molecule type" value="Genomic_DNA"/>
</dbReference>
<dbReference type="OrthoDB" id="6133115at2759"/>
<accession>A0A1L9S5W6</accession>
<dbReference type="SUPFAM" id="SSF52540">
    <property type="entry name" value="P-loop containing nucleoside triphosphate hydrolases"/>
    <property type="match status" value="1"/>
</dbReference>
<evidence type="ECO:0000256" key="2">
    <source>
        <dbReference type="SAM" id="MobiDB-lite"/>
    </source>
</evidence>
<dbReference type="GeneID" id="34614035"/>
<proteinExistence type="predicted"/>
<evidence type="ECO:0008006" key="5">
    <source>
        <dbReference type="Google" id="ProtNLM"/>
    </source>
</evidence>
<dbReference type="InterPro" id="IPR027417">
    <property type="entry name" value="P-loop_NTPase"/>
</dbReference>
<feature type="compositionally biased region" description="Polar residues" evidence="2">
    <location>
        <begin position="249"/>
        <end position="265"/>
    </location>
</feature>
<protein>
    <recommendedName>
        <fullName evidence="5">AAA+ ATPase domain-containing protein</fullName>
    </recommendedName>
</protein>
<evidence type="ECO:0000313" key="4">
    <source>
        <dbReference type="Proteomes" id="UP000184188"/>
    </source>
</evidence>
<dbReference type="RefSeq" id="XP_022577062.1">
    <property type="nucleotide sequence ID" value="XM_022727571.1"/>
</dbReference>
<feature type="compositionally biased region" description="Low complexity" evidence="2">
    <location>
        <begin position="222"/>
        <end position="239"/>
    </location>
</feature>
<dbReference type="Pfam" id="PF13424">
    <property type="entry name" value="TPR_12"/>
    <property type="match status" value="1"/>
</dbReference>
<dbReference type="PANTHER" id="PTHR35391:SF7">
    <property type="entry name" value="C2H2-TYPE DOMAIN-CONTAINING PROTEIN"/>
    <property type="match status" value="1"/>
</dbReference>
<dbReference type="VEuPathDB" id="FungiDB:ASPZODRAFT_20323"/>
<keyword evidence="1" id="KW-0175">Coiled coil</keyword>
<feature type="region of interest" description="Disordered" evidence="2">
    <location>
        <begin position="213"/>
        <end position="282"/>
    </location>
</feature>
<sequence length="1382" mass="156098">MSTKGMGVTGSDGTSVASPVAIHDMTAACISLFEEVLATLQPDTEDFELVETELGRLNIWASNIGALAQETASLDYRLRHSQDIKALVVQLLEVLRRNLKHATVASAEARSVAATKAAEEGQYWSQSLSEAIQASGASIDRLHTLAVVIRKSSAQSRSLRAKAFASEDDKENFEQFALTILKHRFKEAAGPLCEQLASSIAMRRKQFIYKSKHQKKLAFQKTTRTPNTTANAQNPTTPHTTRETEGHDSPSTLNPEPSLSSQGFQHTPRALPSRFAPSQTNASTLDPKQFYRLLQNPPPSIASKGTSIRDTKLDYPPAPTIREGQKECVCPYCCEILPTAKAKNDRSWRHHVDADIEPYVCISEKCRATPTQFVKFEDWTQHMAQHGPSEHAWNVHLARWHCPACEAQEAFRWKEDFGHHMKFIHAERFTPSQLSTLVRRSTLSVPREAFVCPFCNCLPEEIERITPDNRSKMPDLLPKHIAGHLKSLLFLSLPYRDDINDDLSAASNHPSRGGIIPGDNEDERSVADSDLSSMSLIFNGHQAAVHEELLQNERLLKEEIFPHEYEDTDGAWAFLPERPYEREEDPIIQRFTAFSLEQGALIAHHAAVNSSERKAHFPLFLIPIAKPRCFVGRQAELQSIREALDGHGGQGRALTLSGLQGAGKSAIVAQYCYLRMAENPNSDIFWINCSDQASFLESCLSIAKLLDLIVEKEFDPVYIINAIAQRLVEYSRKGTLFVLDGFDHSLESFGPPDVVPLVLARLRRDGQSIVITTCNKASHRMPGLDSIPITHIELMGSRDATELLSQHLTRGETKDMEKLANLLGGSPFAIVRLAEVINASASFPLEIYVNELETCPSTPSSVLEEFGGGLEELFDRISETDRELAAAIQPAAFLDAKNIPWSLLQLLPTDLVRVIRRLEELYLISVDYSHRTLTLRTHVQRAIYFWIKLRDRFQPLVALAAKAVLREFPKPGFETRKKCAALVPHARRLLNSGLCDFITATTLLHKLSHYEYGEELFIAAEKDALEEWAMYRDRPKPHQTQDECALLLGKIRGIRGDYLGSMAYFNEVCPYLTPDRIPPRELMERDLEVSLMLMRQGRVNEPKGHLKEAERWVNINTSDQEFALKVKDAMGLLYVEDGDLGLAEATLRSTLEEKEEFYGISHPSTLATRCNIMRVLSEDMEYEQAKEEAEVMRRLYEQIGYPHCSGALACINNLACIAWNNADWEQAQRQFQTVADGYERIFGPQHLNTYQARTNLAKTIIKLNHTAEAERIFQETLDQMRTDKYYTPAHDKLRMNIENSLAKLFKAQEKLESAERVYKKILRELEQSDPTRQWDTSKCRAELLKIQTEMKTLKAARNPSMTDETNSEEERASKSAFRLDYM</sequence>
<evidence type="ECO:0000256" key="1">
    <source>
        <dbReference type="SAM" id="Coils"/>
    </source>
</evidence>
<evidence type="ECO:0000313" key="3">
    <source>
        <dbReference type="EMBL" id="OJJ42552.1"/>
    </source>
</evidence>